<gene>
    <name evidence="1" type="ORF">I595_2591</name>
</gene>
<keyword evidence="2" id="KW-1185">Reference proteome</keyword>
<dbReference type="AlphaFoldDB" id="A0A0P7AU03"/>
<dbReference type="Proteomes" id="UP000050280">
    <property type="component" value="Unassembled WGS sequence"/>
</dbReference>
<sequence>MFRPFLVSQTLINRHKKRHRCGAFKSYAIIGLTKAQKQV</sequence>
<evidence type="ECO:0000313" key="1">
    <source>
        <dbReference type="EMBL" id="KPM31325.1"/>
    </source>
</evidence>
<dbReference type="EMBL" id="LDJX01000005">
    <property type="protein sequence ID" value="KPM31325.1"/>
    <property type="molecule type" value="Genomic_DNA"/>
</dbReference>
<proteinExistence type="predicted"/>
<evidence type="ECO:0000313" key="2">
    <source>
        <dbReference type="Proteomes" id="UP000050280"/>
    </source>
</evidence>
<accession>A0A0P7AU03</accession>
<protein>
    <submittedName>
        <fullName evidence="1">Uncharacterized protein</fullName>
    </submittedName>
</protein>
<reference evidence="1 2" key="1">
    <citation type="submission" date="2015-09" db="EMBL/GenBank/DDBJ databases">
        <title>Genome sequence of the marine flavobacterium Croceitalea dokdonensis DOKDO 023 that contains proton- and sodium-pumping rhodopsins.</title>
        <authorList>
            <person name="Kwon S.-K."/>
            <person name="Lee H.K."/>
            <person name="Kwak M.-J."/>
            <person name="Kim J.F."/>
        </authorList>
    </citation>
    <scope>NUCLEOTIDE SEQUENCE [LARGE SCALE GENOMIC DNA]</scope>
    <source>
        <strain evidence="1 2">DOKDO 023</strain>
    </source>
</reference>
<organism evidence="1 2">
    <name type="scientific">Croceitalea dokdonensis DOKDO 023</name>
    <dbReference type="NCBI Taxonomy" id="1300341"/>
    <lineage>
        <taxon>Bacteria</taxon>
        <taxon>Pseudomonadati</taxon>
        <taxon>Bacteroidota</taxon>
        <taxon>Flavobacteriia</taxon>
        <taxon>Flavobacteriales</taxon>
        <taxon>Flavobacteriaceae</taxon>
        <taxon>Croceitalea</taxon>
    </lineage>
</organism>
<comment type="caution">
    <text evidence="1">The sequence shown here is derived from an EMBL/GenBank/DDBJ whole genome shotgun (WGS) entry which is preliminary data.</text>
</comment>
<name>A0A0P7AU03_9FLAO</name>